<sequence length="191" mass="21917">MNLMTTKVELPVEVQNVLDWLKEEGFVAAVVGGFCRHTMYGTGTEDIDIAVLVETVDEIEVLQNEFGVPVHKRSVLDKAEKSLYEGHTGFVADWREGNINIIAYDKYRYSCIPTLVQSFDFNFNMWYVDEDGTLKNPDPFVEVHKVRLGNSLGSRPSEARLARFYNEFSAWDWKLVDEQLQSEKELENLLG</sequence>
<proteinExistence type="predicted"/>
<evidence type="ECO:0000313" key="1">
    <source>
        <dbReference type="EMBL" id="QYC50658.1"/>
    </source>
</evidence>
<organism evidence="1 2">
    <name type="scientific">Acinetobacter phage vB_Api_3043-K38</name>
    <dbReference type="NCBI Taxonomy" id="2862717"/>
    <lineage>
        <taxon>Viruses</taxon>
        <taxon>Duplodnaviria</taxon>
        <taxon>Heunggongvirae</taxon>
        <taxon>Uroviricota</taxon>
        <taxon>Caudoviricetes</taxon>
        <taxon>Autographivirales</taxon>
        <taxon>Autoscriptoviridae</taxon>
        <taxon>Beijerinckvirinae</taxon>
        <taxon>Friunavirus</taxon>
        <taxon>Friunavirus 3043K38</taxon>
    </lineage>
</organism>
<reference evidence="1" key="1">
    <citation type="submission" date="2021-07" db="EMBL/GenBank/DDBJ databases">
        <authorList>
            <person name="Oliveira H."/>
            <person name="Save J."/>
            <person name="Marchet A."/>
            <person name="Resch G."/>
        </authorList>
    </citation>
    <scope>NUCLEOTIDE SEQUENCE</scope>
</reference>
<dbReference type="Proteomes" id="UP000826303">
    <property type="component" value="Segment"/>
</dbReference>
<protein>
    <submittedName>
        <fullName evidence="1">Uncharacterized protein</fullName>
    </submittedName>
</protein>
<name>A0AC61NFT4_9CAUD</name>
<keyword evidence="2" id="KW-1185">Reference proteome</keyword>
<evidence type="ECO:0000313" key="2">
    <source>
        <dbReference type="Proteomes" id="UP000826303"/>
    </source>
</evidence>
<accession>A0AC61NFT4</accession>
<gene>
    <name evidence="1" type="ORF">3043_29</name>
</gene>
<dbReference type="EMBL" id="MZ593174">
    <property type="protein sequence ID" value="QYC50658.1"/>
    <property type="molecule type" value="Genomic_DNA"/>
</dbReference>